<protein>
    <submittedName>
        <fullName evidence="2">Uncharacterized protein</fullName>
    </submittedName>
</protein>
<dbReference type="AlphaFoldDB" id="A0ABC8SKD8"/>
<gene>
    <name evidence="2" type="ORF">ILEXP_LOCUS25915</name>
</gene>
<comment type="caution">
    <text evidence="2">The sequence shown here is derived from an EMBL/GenBank/DDBJ whole genome shotgun (WGS) entry which is preliminary data.</text>
</comment>
<evidence type="ECO:0000256" key="1">
    <source>
        <dbReference type="SAM" id="MobiDB-lite"/>
    </source>
</evidence>
<name>A0ABC8SKD8_9AQUA</name>
<sequence length="194" mass="21325">MLSLPKTKLPLVSITSESKSNSCHDPRTEASRVTVPKHDEIKKEESNLLKMVTENSCLILSDTINQEGAEDVLISLGGGPSIQNVCSKPVASDVSNIYGEEYMALETNYEAYSSHTMDIDGLSPKAQLVLEAQSEFIARLQEIQQIQPNVVNPVKLIRLKKPLHQQGANKVIQEPPPLSPWSNGHPRVSSTTLE</sequence>
<feature type="region of interest" description="Disordered" evidence="1">
    <location>
        <begin position="171"/>
        <end position="194"/>
    </location>
</feature>
<reference evidence="2 3" key="1">
    <citation type="submission" date="2024-02" db="EMBL/GenBank/DDBJ databases">
        <authorList>
            <person name="Vignale AGUSTIN F."/>
            <person name="Sosa J E."/>
            <person name="Modenutti C."/>
        </authorList>
    </citation>
    <scope>NUCLEOTIDE SEQUENCE [LARGE SCALE GENOMIC DNA]</scope>
</reference>
<evidence type="ECO:0000313" key="2">
    <source>
        <dbReference type="EMBL" id="CAK9157367.1"/>
    </source>
</evidence>
<accession>A0ABC8SKD8</accession>
<dbReference type="EMBL" id="CAUOFW020002981">
    <property type="protein sequence ID" value="CAK9157367.1"/>
    <property type="molecule type" value="Genomic_DNA"/>
</dbReference>
<evidence type="ECO:0000313" key="3">
    <source>
        <dbReference type="Proteomes" id="UP001642360"/>
    </source>
</evidence>
<dbReference type="Proteomes" id="UP001642360">
    <property type="component" value="Unassembled WGS sequence"/>
</dbReference>
<keyword evidence="3" id="KW-1185">Reference proteome</keyword>
<proteinExistence type="predicted"/>
<organism evidence="2 3">
    <name type="scientific">Ilex paraguariensis</name>
    <name type="common">yerba mate</name>
    <dbReference type="NCBI Taxonomy" id="185542"/>
    <lineage>
        <taxon>Eukaryota</taxon>
        <taxon>Viridiplantae</taxon>
        <taxon>Streptophyta</taxon>
        <taxon>Embryophyta</taxon>
        <taxon>Tracheophyta</taxon>
        <taxon>Spermatophyta</taxon>
        <taxon>Magnoliopsida</taxon>
        <taxon>eudicotyledons</taxon>
        <taxon>Gunneridae</taxon>
        <taxon>Pentapetalae</taxon>
        <taxon>asterids</taxon>
        <taxon>campanulids</taxon>
        <taxon>Aquifoliales</taxon>
        <taxon>Aquifoliaceae</taxon>
        <taxon>Ilex</taxon>
    </lineage>
</organism>